<name>A0A2H5AJG6_9VIRU</name>
<sequence>MEEDITFEILGNVFAVEWAILSINDITSLIQRPKVDFHEVDLSATDTFTVRVPEKISVAARLFVWGDGYGGVFIDDLREGSTYEWLRVISSNHGVRAPTDPPAVGLLDTYLDRDEIEMFTGMMDNIPISGGVDLWTTTVVHAFMPTSIEVRIQAVWKVITRARGDPETLMGRTGVRLAHASGVDALVALAPVGDGEPEIICTRCTEYLQRLSTMCANGASGTGVLRAPRPPSHLNISQLAIGVLTNRPLNTCEIFVVIKDFDRWMFDRFTFKTQTCMLGNVLLNGLGVYERTLGELEARFTQEPKELNPRKRRVKLLIQDDAPEAQDPWRPLAKHPRESHEFRDDVFRIRQ</sequence>
<reference evidence="2" key="1">
    <citation type="journal article" date="2018" name="Arch. Virol.">
        <title>Complete genome sequence and analysis of ictalurid herpesvirus 2.</title>
        <authorList>
            <person name="Borzak R."/>
            <person name="Haluk T."/>
            <person name="Bartha D."/>
            <person name="Doszpoly A."/>
        </authorList>
    </citation>
    <scope>NUCLEOTIDE SEQUENCE</scope>
    <source>
        <strain evidence="2">760/94</strain>
    </source>
</reference>
<evidence type="ECO:0000256" key="1">
    <source>
        <dbReference type="SAM" id="MobiDB-lite"/>
    </source>
</evidence>
<dbReference type="Proteomes" id="UP000242696">
    <property type="component" value="Segment"/>
</dbReference>
<dbReference type="GeneID" id="35414670"/>
<evidence type="ECO:0000313" key="3">
    <source>
        <dbReference type="Proteomes" id="UP000242696"/>
    </source>
</evidence>
<evidence type="ECO:0000313" key="2">
    <source>
        <dbReference type="EMBL" id="AUG72279.1"/>
    </source>
</evidence>
<protein>
    <submittedName>
        <fullName evidence="2">ORF23</fullName>
    </submittedName>
</protein>
<proteinExistence type="predicted"/>
<dbReference type="KEGG" id="vg:35414670"/>
<feature type="region of interest" description="Disordered" evidence="1">
    <location>
        <begin position="321"/>
        <end position="340"/>
    </location>
</feature>
<dbReference type="EMBL" id="MG271984">
    <property type="protein sequence ID" value="AUG72279.1"/>
    <property type="molecule type" value="Genomic_DNA"/>
</dbReference>
<accession>A0A2H5AJG6</accession>
<dbReference type="RefSeq" id="YP_009447850.1">
    <property type="nucleotide sequence ID" value="NC_036579.1"/>
</dbReference>
<keyword evidence="3" id="KW-1185">Reference proteome</keyword>
<organism evidence="2">
    <name type="scientific">black bullhead herpesvirus</name>
    <dbReference type="NCBI Taxonomy" id="508441"/>
    <lineage>
        <taxon>Viruses</taxon>
        <taxon>Duplodnaviria</taxon>
        <taxon>Heunggongvirae</taxon>
        <taxon>Peploviricota</taxon>
        <taxon>Herviviricetes</taxon>
        <taxon>Herpesvirales</taxon>
        <taxon>Alloherpesviridae</taxon>
        <taxon>Ictavirus</taxon>
        <taxon>Ictavirus ictaluridallo2</taxon>
    </lineage>
</organism>